<feature type="transmembrane region" description="Helical" evidence="1">
    <location>
        <begin position="6"/>
        <end position="26"/>
    </location>
</feature>
<evidence type="ECO:0008006" key="4">
    <source>
        <dbReference type="Google" id="ProtNLM"/>
    </source>
</evidence>
<dbReference type="OrthoDB" id="166547at2"/>
<dbReference type="Pfam" id="PF09945">
    <property type="entry name" value="DUF2177"/>
    <property type="match status" value="1"/>
</dbReference>
<dbReference type="STRING" id="371731.Rsw2DRAFT_1292"/>
<dbReference type="RefSeq" id="WP_008029221.1">
    <property type="nucleotide sequence ID" value="NZ_ACYY01000006.1"/>
</dbReference>
<proteinExistence type="predicted"/>
<gene>
    <name evidence="2" type="ORF">Rsw2DRAFT_1292</name>
</gene>
<feature type="transmembrane region" description="Helical" evidence="1">
    <location>
        <begin position="47"/>
        <end position="67"/>
    </location>
</feature>
<keyword evidence="1" id="KW-1133">Transmembrane helix</keyword>
<evidence type="ECO:0000256" key="1">
    <source>
        <dbReference type="SAM" id="Phobius"/>
    </source>
</evidence>
<dbReference type="EMBL" id="ACYY01000006">
    <property type="protein sequence ID" value="EEW25861.1"/>
    <property type="molecule type" value="Genomic_DNA"/>
</dbReference>
<sequence>MPLAILYISTTIVFLVLDGIMLALVMKPLFTRHIGPLMADPMRAAPAAAFYAAYVAGLLYLVSWPAVKTGAPVLIPALVLGLMAYGTYEFTSLAIMKDWHPMMTAVDTTWGGVLTAFSAWAGVAITRWFSG</sequence>
<comment type="caution">
    <text evidence="2">The sequence shown here is derived from an EMBL/GenBank/DDBJ whole genome shotgun (WGS) entry which is preliminary data.</text>
</comment>
<reference evidence="2 3" key="1">
    <citation type="submission" date="2009-08" db="EMBL/GenBank/DDBJ databases">
        <title>The draft genome of Rhodobacter sp. SW2.</title>
        <authorList>
            <consortium name="US DOE Joint Genome Institute (JGI-PGF)"/>
            <person name="Lucas S."/>
            <person name="Copeland A."/>
            <person name="Lapidus A."/>
            <person name="Glavina del Rio T."/>
            <person name="Tice H."/>
            <person name="Bruce D."/>
            <person name="Goodwin L."/>
            <person name="Pitluck S."/>
            <person name="Larimer F."/>
            <person name="Land M.L."/>
            <person name="Hauser L."/>
            <person name="Emerson D."/>
        </authorList>
    </citation>
    <scope>NUCLEOTIDE SEQUENCE [LARGE SCALE GENOMIC DNA]</scope>
    <source>
        <strain evidence="2 3">SW2</strain>
    </source>
</reference>
<dbReference type="Proteomes" id="UP000010121">
    <property type="component" value="Unassembled WGS sequence"/>
</dbReference>
<protein>
    <recommendedName>
        <fullName evidence="4">Transmembrane protein</fullName>
    </recommendedName>
</protein>
<accession>C8RZR4</accession>
<keyword evidence="1" id="KW-0812">Transmembrane</keyword>
<dbReference type="InterPro" id="IPR018687">
    <property type="entry name" value="DUF2177_membr"/>
</dbReference>
<name>C8RZR4_9RHOB</name>
<feature type="transmembrane region" description="Helical" evidence="1">
    <location>
        <begin position="73"/>
        <end position="96"/>
    </location>
</feature>
<keyword evidence="3" id="KW-1185">Reference proteome</keyword>
<dbReference type="AlphaFoldDB" id="C8RZR4"/>
<feature type="transmembrane region" description="Helical" evidence="1">
    <location>
        <begin position="108"/>
        <end position="129"/>
    </location>
</feature>
<evidence type="ECO:0000313" key="2">
    <source>
        <dbReference type="EMBL" id="EEW25861.1"/>
    </source>
</evidence>
<evidence type="ECO:0000313" key="3">
    <source>
        <dbReference type="Proteomes" id="UP000010121"/>
    </source>
</evidence>
<dbReference type="eggNOG" id="COG4852">
    <property type="taxonomic scope" value="Bacteria"/>
</dbReference>
<keyword evidence="1" id="KW-0472">Membrane</keyword>
<organism evidence="2 3">
    <name type="scientific">Rhodobacter ferrooxidans</name>
    <dbReference type="NCBI Taxonomy" id="371731"/>
    <lineage>
        <taxon>Bacteria</taxon>
        <taxon>Pseudomonadati</taxon>
        <taxon>Pseudomonadota</taxon>
        <taxon>Alphaproteobacteria</taxon>
        <taxon>Rhodobacterales</taxon>
        <taxon>Rhodobacter group</taxon>
        <taxon>Rhodobacter</taxon>
    </lineage>
</organism>